<feature type="signal peptide" evidence="1">
    <location>
        <begin position="1"/>
        <end position="20"/>
    </location>
</feature>
<sequence>MKKLAIILLTTMSIVTICVGASQTNFKEIGMSKKANVIVIQYEHGKGI</sequence>
<evidence type="ECO:0000256" key="1">
    <source>
        <dbReference type="SAM" id="SignalP"/>
    </source>
</evidence>
<reference evidence="2" key="1">
    <citation type="submission" date="2022-07" db="EMBL/GenBank/DDBJ databases">
        <title>Identification and characterization of Bacillus thuringiensis and other Bacillus cereus group isolates from spinach by whole genome sequencing.</title>
        <authorList>
            <person name="Zao X."/>
            <person name="Zervas A."/>
            <person name="Hendriks M."/>
            <person name="Rajkovic A."/>
            <person name="Van Overbeek L."/>
            <person name="Hendriksen N.B."/>
            <person name="Uyttendaele M."/>
        </authorList>
    </citation>
    <scope>NUCLEOTIDE SEQUENCE</scope>
    <source>
        <strain evidence="2">781001F-1</strain>
    </source>
</reference>
<gene>
    <name evidence="2" type="ORF">NPM19_25490</name>
</gene>
<feature type="chain" id="PRO_5044003318" description="Phr family secreted Rap phosphatase inhibitor" evidence="1">
    <location>
        <begin position="21"/>
        <end position="48"/>
    </location>
</feature>
<dbReference type="AlphaFoldDB" id="A0AAW5L4H0"/>
<accession>A0AAW5L4H0</accession>
<dbReference type="Proteomes" id="UP001204643">
    <property type="component" value="Unassembled WGS sequence"/>
</dbReference>
<dbReference type="EMBL" id="JANHEB010000055">
    <property type="protein sequence ID" value="MCQ6287997.1"/>
    <property type="molecule type" value="Genomic_DNA"/>
</dbReference>
<organism evidence="2 3">
    <name type="scientific">Bacillus cereus</name>
    <dbReference type="NCBI Taxonomy" id="1396"/>
    <lineage>
        <taxon>Bacteria</taxon>
        <taxon>Bacillati</taxon>
        <taxon>Bacillota</taxon>
        <taxon>Bacilli</taxon>
        <taxon>Bacillales</taxon>
        <taxon>Bacillaceae</taxon>
        <taxon>Bacillus</taxon>
        <taxon>Bacillus cereus group</taxon>
    </lineage>
</organism>
<protein>
    <recommendedName>
        <fullName evidence="4">Phr family secreted Rap phosphatase inhibitor</fullName>
    </recommendedName>
</protein>
<dbReference type="RefSeq" id="WP_170955234.1">
    <property type="nucleotide sequence ID" value="NZ_JANHDX010000070.1"/>
</dbReference>
<keyword evidence="1" id="KW-0732">Signal</keyword>
<evidence type="ECO:0000313" key="3">
    <source>
        <dbReference type="Proteomes" id="UP001204643"/>
    </source>
</evidence>
<comment type="caution">
    <text evidence="2">The sequence shown here is derived from an EMBL/GenBank/DDBJ whole genome shotgun (WGS) entry which is preliminary data.</text>
</comment>
<proteinExistence type="predicted"/>
<evidence type="ECO:0000313" key="2">
    <source>
        <dbReference type="EMBL" id="MCQ6287997.1"/>
    </source>
</evidence>
<evidence type="ECO:0008006" key="4">
    <source>
        <dbReference type="Google" id="ProtNLM"/>
    </source>
</evidence>
<name>A0AAW5L4H0_BACCE</name>